<dbReference type="Gene3D" id="3.40.640.10">
    <property type="entry name" value="Type I PLP-dependent aspartate aminotransferase-like (Major domain)"/>
    <property type="match status" value="1"/>
</dbReference>
<dbReference type="InterPro" id="IPR015421">
    <property type="entry name" value="PyrdxlP-dep_Trfase_major"/>
</dbReference>
<dbReference type="PANTHER" id="PTHR30244:SF34">
    <property type="entry name" value="DTDP-4-AMINO-4,6-DIDEOXYGALACTOSE TRANSAMINASE"/>
    <property type="match status" value="1"/>
</dbReference>
<dbReference type="RefSeq" id="WP_132765897.1">
    <property type="nucleotide sequence ID" value="NZ_CP110416.1"/>
</dbReference>
<comment type="similarity">
    <text evidence="1 4">Belongs to the DegT/DnrJ/EryC1 family.</text>
</comment>
<dbReference type="AlphaFoldDB" id="A0AA46DBC9"/>
<keyword evidence="3 4" id="KW-0663">Pyridoxal phosphate</keyword>
<protein>
    <submittedName>
        <fullName evidence="5">UDP-4-amino-4, 6-dideoxy-N-acetyl-beta-L-altrosamine transaminase</fullName>
    </submittedName>
</protein>
<feature type="modified residue" description="N6-(pyridoxal phosphate)lysine" evidence="3">
    <location>
        <position position="188"/>
    </location>
</feature>
<dbReference type="PIRSF" id="PIRSF000390">
    <property type="entry name" value="PLP_StrS"/>
    <property type="match status" value="1"/>
</dbReference>
<dbReference type="GO" id="GO:0030170">
    <property type="term" value="F:pyridoxal phosphate binding"/>
    <property type="evidence" value="ECO:0007669"/>
    <property type="project" value="TreeGrafter"/>
</dbReference>
<evidence type="ECO:0000256" key="2">
    <source>
        <dbReference type="PIRSR" id="PIRSR000390-1"/>
    </source>
</evidence>
<feature type="active site" description="Proton acceptor" evidence="2">
    <location>
        <position position="188"/>
    </location>
</feature>
<dbReference type="InterPro" id="IPR015424">
    <property type="entry name" value="PyrdxlP-dep_Trfase"/>
</dbReference>
<evidence type="ECO:0000313" key="6">
    <source>
        <dbReference type="Proteomes" id="UP000294772"/>
    </source>
</evidence>
<reference evidence="5 6" key="1">
    <citation type="submission" date="2019-03" db="EMBL/GenBank/DDBJ databases">
        <title>Genomic Encyclopedia of Type Strains, Phase IV (KMG-IV): sequencing the most valuable type-strain genomes for metagenomic binning, comparative biology and taxonomic classification.</title>
        <authorList>
            <person name="Goeker M."/>
        </authorList>
    </citation>
    <scope>NUCLEOTIDE SEQUENCE [LARGE SCALE GENOMIC DNA]</scope>
    <source>
        <strain evidence="5 6">DSM 15264</strain>
    </source>
</reference>
<dbReference type="SUPFAM" id="SSF53383">
    <property type="entry name" value="PLP-dependent transferases"/>
    <property type="match status" value="1"/>
</dbReference>
<organism evidence="5 6">
    <name type="scientific">Caldimonas thermodepolymerans</name>
    <dbReference type="NCBI Taxonomy" id="215580"/>
    <lineage>
        <taxon>Bacteria</taxon>
        <taxon>Pseudomonadati</taxon>
        <taxon>Pseudomonadota</taxon>
        <taxon>Betaproteobacteria</taxon>
        <taxon>Burkholderiales</taxon>
        <taxon>Sphaerotilaceae</taxon>
        <taxon>Caldimonas</taxon>
    </lineage>
</organism>
<proteinExistence type="inferred from homology"/>
<dbReference type="InterPro" id="IPR015422">
    <property type="entry name" value="PyrdxlP-dep_Trfase_small"/>
</dbReference>
<name>A0AA46DBC9_9BURK</name>
<gene>
    <name evidence="5" type="ORF">EV676_1095</name>
</gene>
<dbReference type="Gene3D" id="3.90.1150.10">
    <property type="entry name" value="Aspartate Aminotransferase, domain 1"/>
    <property type="match status" value="1"/>
</dbReference>
<dbReference type="EMBL" id="SLXF01000009">
    <property type="protein sequence ID" value="TCP04919.1"/>
    <property type="molecule type" value="Genomic_DNA"/>
</dbReference>
<dbReference type="Proteomes" id="UP000294772">
    <property type="component" value="Unassembled WGS sequence"/>
</dbReference>
<evidence type="ECO:0000256" key="4">
    <source>
        <dbReference type="RuleBase" id="RU004508"/>
    </source>
</evidence>
<comment type="caution">
    <text evidence="5">The sequence shown here is derived from an EMBL/GenBank/DDBJ whole genome shotgun (WGS) entry which is preliminary data.</text>
</comment>
<dbReference type="Pfam" id="PF01041">
    <property type="entry name" value="DegT_DnrJ_EryC1"/>
    <property type="match status" value="1"/>
</dbReference>
<dbReference type="GO" id="GO:0000271">
    <property type="term" value="P:polysaccharide biosynthetic process"/>
    <property type="evidence" value="ECO:0007669"/>
    <property type="project" value="TreeGrafter"/>
</dbReference>
<sequence length="386" mass="43138">MIPYGRQDIRQEDIDAVVGVLRSDFLTQGPAVPRFEQAVAAYCGARHALAVNSATSALHIACLALGLGPGDWLWTSPITFVASANCGLYCGAQVDFVDIDPRTYNLCPRALEHKLVEAERANRLPKVVVAVHLCGQPCDMEAIHALSRRFGFKVIEDASHAIGGRYKGEPVGNCRYSDITVFSFHPVKIITTAEGGMAMTNDPALAEKMALLRTHGITRDPAQMTHEPDGPWYYQQIELGFNYRMTDLQAALGFSQMQRLDEYVARRHHLARRYDELLRDLPVTTPWQHPDGYSGLHLYVVRVSEARTGRPHRAVFEALRRDGIGVNLHYIPVHTQPYYQRMGFKAGQFPEAERYYAEAISLPMYATLTEAQQDEVVDALKRAIAA</sequence>
<dbReference type="InterPro" id="IPR000653">
    <property type="entry name" value="DegT/StrS_aminotransferase"/>
</dbReference>
<dbReference type="GO" id="GO:0008483">
    <property type="term" value="F:transaminase activity"/>
    <property type="evidence" value="ECO:0007669"/>
    <property type="project" value="TreeGrafter"/>
</dbReference>
<dbReference type="InterPro" id="IPR020026">
    <property type="entry name" value="PseC"/>
</dbReference>
<dbReference type="NCBIfam" id="TIGR03588">
    <property type="entry name" value="PseC"/>
    <property type="match status" value="1"/>
</dbReference>
<evidence type="ECO:0000256" key="1">
    <source>
        <dbReference type="ARBA" id="ARBA00037999"/>
    </source>
</evidence>
<accession>A0AA46DBC9</accession>
<dbReference type="CDD" id="cd00616">
    <property type="entry name" value="AHBA_syn"/>
    <property type="match status" value="1"/>
</dbReference>
<evidence type="ECO:0000313" key="5">
    <source>
        <dbReference type="EMBL" id="TCP04919.1"/>
    </source>
</evidence>
<dbReference type="PANTHER" id="PTHR30244">
    <property type="entry name" value="TRANSAMINASE"/>
    <property type="match status" value="1"/>
</dbReference>
<evidence type="ECO:0000256" key="3">
    <source>
        <dbReference type="PIRSR" id="PIRSR000390-2"/>
    </source>
</evidence>